<comment type="caution">
    <text evidence="1">The sequence shown here is derived from an EMBL/GenBank/DDBJ whole genome shotgun (WGS) entry which is preliminary data.</text>
</comment>
<sequence>MDANSLWMWVIVAKHGATTLSWRVQDQRLSSMFVIWRNIVMVNNEYASGLQIKFKKSLLYGTGVVAFVVQEMVLELGCVKWSCFFAMEANSLWMWVNVAKYGATTLSWKVQDQRLSSMFVIWRNIVLVNHEVIVHHFKGVE</sequence>
<organism evidence="1 2">
    <name type="scientific">Hibiscus sabdariffa</name>
    <name type="common">roselle</name>
    <dbReference type="NCBI Taxonomy" id="183260"/>
    <lineage>
        <taxon>Eukaryota</taxon>
        <taxon>Viridiplantae</taxon>
        <taxon>Streptophyta</taxon>
        <taxon>Embryophyta</taxon>
        <taxon>Tracheophyta</taxon>
        <taxon>Spermatophyta</taxon>
        <taxon>Magnoliopsida</taxon>
        <taxon>eudicotyledons</taxon>
        <taxon>Gunneridae</taxon>
        <taxon>Pentapetalae</taxon>
        <taxon>rosids</taxon>
        <taxon>malvids</taxon>
        <taxon>Malvales</taxon>
        <taxon>Malvaceae</taxon>
        <taxon>Malvoideae</taxon>
        <taxon>Hibiscus</taxon>
    </lineage>
</organism>
<proteinExistence type="predicted"/>
<accession>A0ABR2S1B4</accession>
<evidence type="ECO:0000313" key="1">
    <source>
        <dbReference type="EMBL" id="KAK9018944.1"/>
    </source>
</evidence>
<dbReference type="Proteomes" id="UP001396334">
    <property type="component" value="Unassembled WGS sequence"/>
</dbReference>
<dbReference type="EMBL" id="JBBPBN010000018">
    <property type="protein sequence ID" value="KAK9018944.1"/>
    <property type="molecule type" value="Genomic_DNA"/>
</dbReference>
<name>A0ABR2S1B4_9ROSI</name>
<keyword evidence="2" id="KW-1185">Reference proteome</keyword>
<reference evidence="1 2" key="1">
    <citation type="journal article" date="2024" name="G3 (Bethesda)">
        <title>Genome assembly of Hibiscus sabdariffa L. provides insights into metabolisms of medicinal natural products.</title>
        <authorList>
            <person name="Kim T."/>
        </authorList>
    </citation>
    <scope>NUCLEOTIDE SEQUENCE [LARGE SCALE GENOMIC DNA]</scope>
    <source>
        <strain evidence="1">TK-2024</strain>
        <tissue evidence="1">Old leaves</tissue>
    </source>
</reference>
<protein>
    <submittedName>
        <fullName evidence="1">Uncharacterized protein</fullName>
    </submittedName>
</protein>
<evidence type="ECO:0000313" key="2">
    <source>
        <dbReference type="Proteomes" id="UP001396334"/>
    </source>
</evidence>
<gene>
    <name evidence="1" type="ORF">V6N11_033989</name>
</gene>